<keyword evidence="9" id="KW-0762">Sugar transport</keyword>
<feature type="transmembrane region" description="Helical" evidence="7">
    <location>
        <begin position="194"/>
        <end position="218"/>
    </location>
</feature>
<evidence type="ECO:0000313" key="9">
    <source>
        <dbReference type="EMBL" id="SHI13547.1"/>
    </source>
</evidence>
<dbReference type="EMBL" id="FQXR01000013">
    <property type="protein sequence ID" value="SHI13547.1"/>
    <property type="molecule type" value="Genomic_DNA"/>
</dbReference>
<dbReference type="GO" id="GO:0055085">
    <property type="term" value="P:transmembrane transport"/>
    <property type="evidence" value="ECO:0007669"/>
    <property type="project" value="InterPro"/>
</dbReference>
<keyword evidence="3" id="KW-1003">Cell membrane</keyword>
<accession>A0A1M5YN92</accession>
<dbReference type="RefSeq" id="WP_072744973.1">
    <property type="nucleotide sequence ID" value="NZ_FQXR01000013.1"/>
</dbReference>
<feature type="transmembrane region" description="Helical" evidence="7">
    <location>
        <begin position="67"/>
        <end position="86"/>
    </location>
</feature>
<protein>
    <submittedName>
        <fullName evidence="9">Multiple sugar transport system permease protein</fullName>
    </submittedName>
</protein>
<dbReference type="Pfam" id="PF00528">
    <property type="entry name" value="BPD_transp_1"/>
    <property type="match status" value="1"/>
</dbReference>
<keyword evidence="6 7" id="KW-0472">Membrane</keyword>
<dbReference type="AlphaFoldDB" id="A0A1M5YN92"/>
<feature type="domain" description="ABC transmembrane type-1" evidence="8">
    <location>
        <begin position="63"/>
        <end position="272"/>
    </location>
</feature>
<keyword evidence="4 7" id="KW-0812">Transmembrane</keyword>
<evidence type="ECO:0000256" key="2">
    <source>
        <dbReference type="ARBA" id="ARBA00022448"/>
    </source>
</evidence>
<proteinExistence type="inferred from homology"/>
<keyword evidence="2 7" id="KW-0813">Transport</keyword>
<dbReference type="OrthoDB" id="5174895at2"/>
<dbReference type="Proteomes" id="UP000184389">
    <property type="component" value="Unassembled WGS sequence"/>
</dbReference>
<dbReference type="GO" id="GO:0005886">
    <property type="term" value="C:plasma membrane"/>
    <property type="evidence" value="ECO:0007669"/>
    <property type="project" value="UniProtKB-SubCell"/>
</dbReference>
<dbReference type="PANTHER" id="PTHR30193">
    <property type="entry name" value="ABC TRANSPORTER PERMEASE PROTEIN"/>
    <property type="match status" value="1"/>
</dbReference>
<dbReference type="InterPro" id="IPR035906">
    <property type="entry name" value="MetI-like_sf"/>
</dbReference>
<evidence type="ECO:0000259" key="8">
    <source>
        <dbReference type="PROSITE" id="PS50928"/>
    </source>
</evidence>
<dbReference type="PROSITE" id="PS50928">
    <property type="entry name" value="ABC_TM1"/>
    <property type="match status" value="1"/>
</dbReference>
<dbReference type="CDD" id="cd06261">
    <property type="entry name" value="TM_PBP2"/>
    <property type="match status" value="1"/>
</dbReference>
<evidence type="ECO:0000256" key="5">
    <source>
        <dbReference type="ARBA" id="ARBA00022989"/>
    </source>
</evidence>
<organism evidence="9 10">
    <name type="scientific">Sporanaerobacter acetigenes DSM 13106</name>
    <dbReference type="NCBI Taxonomy" id="1123281"/>
    <lineage>
        <taxon>Bacteria</taxon>
        <taxon>Bacillati</taxon>
        <taxon>Bacillota</taxon>
        <taxon>Tissierellia</taxon>
        <taxon>Tissierellales</taxon>
        <taxon>Sporanaerobacteraceae</taxon>
        <taxon>Sporanaerobacter</taxon>
    </lineage>
</organism>
<evidence type="ECO:0000256" key="7">
    <source>
        <dbReference type="RuleBase" id="RU363032"/>
    </source>
</evidence>
<dbReference type="InterPro" id="IPR051393">
    <property type="entry name" value="ABC_transporter_permease"/>
</dbReference>
<evidence type="ECO:0000313" key="10">
    <source>
        <dbReference type="Proteomes" id="UP000184389"/>
    </source>
</evidence>
<feature type="transmembrane region" description="Helical" evidence="7">
    <location>
        <begin position="7"/>
        <end position="29"/>
    </location>
</feature>
<feature type="transmembrane region" description="Helical" evidence="7">
    <location>
        <begin position="252"/>
        <end position="271"/>
    </location>
</feature>
<keyword evidence="5 7" id="KW-1133">Transmembrane helix</keyword>
<comment type="subcellular location">
    <subcellularLocation>
        <location evidence="1 7">Cell membrane</location>
        <topology evidence="1 7">Multi-pass membrane protein</topology>
    </subcellularLocation>
</comment>
<dbReference type="PANTHER" id="PTHR30193:SF37">
    <property type="entry name" value="INNER MEMBRANE ABC TRANSPORTER PERMEASE PROTEIN YCJO"/>
    <property type="match status" value="1"/>
</dbReference>
<feature type="transmembrane region" description="Helical" evidence="7">
    <location>
        <begin position="98"/>
        <end position="118"/>
    </location>
</feature>
<sequence length="280" mass="32257">MENKRAYGWYFILPGLIGVLVFYIIPFFLSLYYTFTKGISIVQFVGLDNFKELFNNPAFMLAAKNTLKFILIGVPIVTMLSLFLSLMMEEKLYKFPRWAMLSPMIVPVASALMGWQIIFGEYGMANKVLAFFGNRPISFFGEDNAMKILILIFIIKNTGYMLIIFTGAISSLGKEYKEAFLLDSNSYLKYTFKIVIPLIAPIIFFVVILSIVNSFLMFREVYALYGNMPPNTVYLLQNFMNNNFYKLNYQRLSTAAFILVIGISVLIIAFLRFQEKHLDH</sequence>
<dbReference type="STRING" id="1123281.SAMN02745180_02332"/>
<keyword evidence="10" id="KW-1185">Reference proteome</keyword>
<evidence type="ECO:0000256" key="1">
    <source>
        <dbReference type="ARBA" id="ARBA00004651"/>
    </source>
</evidence>
<reference evidence="9 10" key="1">
    <citation type="submission" date="2016-11" db="EMBL/GenBank/DDBJ databases">
        <authorList>
            <person name="Jaros S."/>
            <person name="Januszkiewicz K."/>
            <person name="Wedrychowicz H."/>
        </authorList>
    </citation>
    <scope>NUCLEOTIDE SEQUENCE [LARGE SCALE GENOMIC DNA]</scope>
    <source>
        <strain evidence="9 10">DSM 13106</strain>
    </source>
</reference>
<name>A0A1M5YN92_9FIRM</name>
<comment type="similarity">
    <text evidence="7">Belongs to the binding-protein-dependent transport system permease family.</text>
</comment>
<dbReference type="Gene3D" id="1.10.3720.10">
    <property type="entry name" value="MetI-like"/>
    <property type="match status" value="1"/>
</dbReference>
<evidence type="ECO:0000256" key="6">
    <source>
        <dbReference type="ARBA" id="ARBA00023136"/>
    </source>
</evidence>
<gene>
    <name evidence="9" type="ORF">SAMN02745180_02332</name>
</gene>
<dbReference type="SUPFAM" id="SSF161098">
    <property type="entry name" value="MetI-like"/>
    <property type="match status" value="1"/>
</dbReference>
<dbReference type="InterPro" id="IPR000515">
    <property type="entry name" value="MetI-like"/>
</dbReference>
<feature type="transmembrane region" description="Helical" evidence="7">
    <location>
        <begin position="148"/>
        <end position="173"/>
    </location>
</feature>
<evidence type="ECO:0000256" key="4">
    <source>
        <dbReference type="ARBA" id="ARBA00022692"/>
    </source>
</evidence>
<evidence type="ECO:0000256" key="3">
    <source>
        <dbReference type="ARBA" id="ARBA00022475"/>
    </source>
</evidence>